<sequence length="110" mass="12676">MMMSSILTNKEPPNLGRDIRNMFISLVMKNCKDSSEILSVKFVKAPTLLVVQQHHCQKKQFLLVLMMTIMMGTVHCMPFHVIVITQNYELRKAIIVTDMPTLKQNCLILQ</sequence>
<reference evidence="2" key="1">
    <citation type="submission" date="2017-05" db="UniProtKB">
        <authorList>
            <consortium name="EnsemblMetazoa"/>
        </authorList>
    </citation>
    <scope>IDENTIFICATION</scope>
</reference>
<evidence type="ECO:0000256" key="1">
    <source>
        <dbReference type="SAM" id="Phobius"/>
    </source>
</evidence>
<protein>
    <submittedName>
        <fullName evidence="2">Uncharacterized protein</fullName>
    </submittedName>
</protein>
<name>A0A1X7V3M2_AMPQE</name>
<keyword evidence="1" id="KW-0812">Transmembrane</keyword>
<proteinExistence type="predicted"/>
<feature type="transmembrane region" description="Helical" evidence="1">
    <location>
        <begin position="61"/>
        <end position="83"/>
    </location>
</feature>
<keyword evidence="1" id="KW-1133">Transmembrane helix</keyword>
<accession>A0A1X7V3M2</accession>
<keyword evidence="1" id="KW-0472">Membrane</keyword>
<dbReference type="InParanoid" id="A0A1X7V3M2"/>
<dbReference type="AlphaFoldDB" id="A0A1X7V3M2"/>
<evidence type="ECO:0000313" key="2">
    <source>
        <dbReference type="EnsemblMetazoa" id="Aqu2.1.34561_001"/>
    </source>
</evidence>
<dbReference type="EnsemblMetazoa" id="Aqu2.1.34561_001">
    <property type="protein sequence ID" value="Aqu2.1.34561_001"/>
    <property type="gene ID" value="Aqu2.1.34561"/>
</dbReference>
<organism evidence="2">
    <name type="scientific">Amphimedon queenslandica</name>
    <name type="common">Sponge</name>
    <dbReference type="NCBI Taxonomy" id="400682"/>
    <lineage>
        <taxon>Eukaryota</taxon>
        <taxon>Metazoa</taxon>
        <taxon>Porifera</taxon>
        <taxon>Demospongiae</taxon>
        <taxon>Heteroscleromorpha</taxon>
        <taxon>Haplosclerida</taxon>
        <taxon>Niphatidae</taxon>
        <taxon>Amphimedon</taxon>
    </lineage>
</organism>